<dbReference type="Proteomes" id="UP000012488">
    <property type="component" value="Chromosome"/>
</dbReference>
<evidence type="ECO:0000256" key="5">
    <source>
        <dbReference type="ARBA" id="ARBA00023070"/>
    </source>
</evidence>
<dbReference type="InterPro" id="IPR036188">
    <property type="entry name" value="FAD/NAD-bd_sf"/>
</dbReference>
<evidence type="ECO:0000256" key="3">
    <source>
        <dbReference type="ARBA" id="ARBA00012535"/>
    </source>
</evidence>
<evidence type="ECO:0000256" key="2">
    <source>
        <dbReference type="ARBA" id="ARBA00005833"/>
    </source>
</evidence>
<protein>
    <recommendedName>
        <fullName evidence="4">Tryptophan 2-monooxygenase</fullName>
        <ecNumber evidence="3">1.13.12.3</ecNumber>
    </recommendedName>
</protein>
<evidence type="ECO:0000256" key="4">
    <source>
        <dbReference type="ARBA" id="ARBA00017871"/>
    </source>
</evidence>
<dbReference type="OrthoDB" id="337830at2"/>
<comment type="pathway">
    <text evidence="1">Plant hormone metabolism; auxin biosynthesis.</text>
</comment>
<gene>
    <name evidence="9" type="ORF">MMSR116_08460</name>
</gene>
<proteinExistence type="inferred from homology"/>
<dbReference type="RefSeq" id="WP_010685635.1">
    <property type="nucleotide sequence ID" value="NZ_CP043538.1"/>
</dbReference>
<organism evidence="9 10">
    <name type="scientific">Methylobacterium mesophilicum SR1.6/6</name>
    <dbReference type="NCBI Taxonomy" id="908290"/>
    <lineage>
        <taxon>Bacteria</taxon>
        <taxon>Pseudomonadati</taxon>
        <taxon>Pseudomonadota</taxon>
        <taxon>Alphaproteobacteria</taxon>
        <taxon>Hyphomicrobiales</taxon>
        <taxon>Methylobacteriaceae</taxon>
        <taxon>Methylobacterium</taxon>
    </lineage>
</organism>
<dbReference type="PANTHER" id="PTHR10742:SF410">
    <property type="entry name" value="LYSINE-SPECIFIC HISTONE DEMETHYLASE 2"/>
    <property type="match status" value="1"/>
</dbReference>
<dbReference type="InterPro" id="IPR002937">
    <property type="entry name" value="Amino_oxidase"/>
</dbReference>
<accession>A0A6B9FLW0</accession>
<comment type="similarity">
    <text evidence="2">Belongs to the tryptophan 2-monooxygenase family.</text>
</comment>
<dbReference type="PANTHER" id="PTHR10742">
    <property type="entry name" value="FLAVIN MONOAMINE OXIDASE"/>
    <property type="match status" value="1"/>
</dbReference>
<reference evidence="9 10" key="2">
    <citation type="journal article" date="2013" name="Genome Announc.">
        <title>Draft Genome Sequence of Methylobacterium mesophilicum Strain SR1.6/6, Isolated from Citrus sinensis.</title>
        <authorList>
            <person name="Marinho Almeida D."/>
            <person name="Dini-Andreote F."/>
            <person name="Camargo Neves A.A."/>
            <person name="Juca Ramos R.T."/>
            <person name="Andreote F.D."/>
            <person name="Carneiro A.R."/>
            <person name="Oliveira de Souza Lima A."/>
            <person name="Caracciolo Gomes de Sa P.H."/>
            <person name="Ribeiro Barbosa M.S."/>
            <person name="Araujo W.L."/>
            <person name="Silva A."/>
        </authorList>
    </citation>
    <scope>NUCLEOTIDE SEQUENCE [LARGE SCALE GENOMIC DNA]</scope>
    <source>
        <strain evidence="9 10">SR1.6/6</strain>
    </source>
</reference>
<dbReference type="KEGG" id="mmes:MMSR116_08460"/>
<dbReference type="GO" id="GO:0009851">
    <property type="term" value="P:auxin biosynthetic process"/>
    <property type="evidence" value="ECO:0007669"/>
    <property type="project" value="UniProtKB-KW"/>
</dbReference>
<evidence type="ECO:0000313" key="10">
    <source>
        <dbReference type="Proteomes" id="UP000012488"/>
    </source>
</evidence>
<comment type="catalytic activity">
    <reaction evidence="6">
        <text>L-tryptophan + O2 = indole-3-acetamide + CO2 + H2O</text>
        <dbReference type="Rhea" id="RHEA:16165"/>
        <dbReference type="ChEBI" id="CHEBI:15377"/>
        <dbReference type="ChEBI" id="CHEBI:15379"/>
        <dbReference type="ChEBI" id="CHEBI:16031"/>
        <dbReference type="ChEBI" id="CHEBI:16526"/>
        <dbReference type="ChEBI" id="CHEBI:57912"/>
        <dbReference type="EC" id="1.13.12.3"/>
    </reaction>
</comment>
<dbReference type="SUPFAM" id="SSF51905">
    <property type="entry name" value="FAD/NAD(P)-binding domain"/>
    <property type="match status" value="1"/>
</dbReference>
<feature type="domain" description="Amine oxidase" evidence="8">
    <location>
        <begin position="159"/>
        <end position="405"/>
    </location>
</feature>
<keyword evidence="5" id="KW-0073">Auxin biosynthesis</keyword>
<reference evidence="9 10" key="1">
    <citation type="journal article" date="2012" name="Genet. Mol. Biol.">
        <title>Analysis of 16S rRNA and mxaF genes revealing insights into Methylobacterium niche-specific plant association.</title>
        <authorList>
            <person name="Dourado M.N."/>
            <person name="Andreote F.D."/>
            <person name="Dini-Andreote F."/>
            <person name="Conti R."/>
            <person name="Araujo J.M."/>
            <person name="Araujo W.L."/>
        </authorList>
    </citation>
    <scope>NUCLEOTIDE SEQUENCE [LARGE SCALE GENOMIC DNA]</scope>
    <source>
        <strain evidence="9 10">SR1.6/6</strain>
    </source>
</reference>
<dbReference type="EMBL" id="CP043538">
    <property type="protein sequence ID" value="QGY01908.1"/>
    <property type="molecule type" value="Genomic_DNA"/>
</dbReference>
<name>A0A6B9FLW0_9HYPH</name>
<dbReference type="PRINTS" id="PR00420">
    <property type="entry name" value="RNGMNOXGNASE"/>
</dbReference>
<evidence type="ECO:0000256" key="1">
    <source>
        <dbReference type="ARBA" id="ARBA00004814"/>
    </source>
</evidence>
<dbReference type="Pfam" id="PF01593">
    <property type="entry name" value="Amino_oxidase"/>
    <property type="match status" value="1"/>
</dbReference>
<dbReference type="SUPFAM" id="SSF54373">
    <property type="entry name" value="FAD-linked reductases, C-terminal domain"/>
    <property type="match status" value="1"/>
</dbReference>
<evidence type="ECO:0000256" key="7">
    <source>
        <dbReference type="SAM" id="MobiDB-lite"/>
    </source>
</evidence>
<dbReference type="EC" id="1.13.12.3" evidence="3"/>
<dbReference type="Gene3D" id="3.50.50.60">
    <property type="entry name" value="FAD/NAD(P)-binding domain"/>
    <property type="match status" value="1"/>
</dbReference>
<dbReference type="GO" id="GO:0050361">
    <property type="term" value="F:tryptophan 2-monooxygenase activity"/>
    <property type="evidence" value="ECO:0007669"/>
    <property type="project" value="UniProtKB-EC"/>
</dbReference>
<dbReference type="Pfam" id="PF13450">
    <property type="entry name" value="NAD_binding_8"/>
    <property type="match status" value="1"/>
</dbReference>
<sequence>MASEFDIIIVGGGAAGIGAARRLAAHGTSVLLLESSQRLGGRAYTQDFGDHPLDLGCEWLHSGDRNAWVGIAEASGFLVDRSDPPWAKAHPSITEDEDGQEAARRAYGDWEERLRTVASGSDRASDALEPSGAWNGYVRAIAGFMSGMAPERISATDYLAYDDASTGKNWNLPLGYGTLVAASLPSSTALQLATPAERIDLTADGVAVTTRADTFRAGAAILTVSTAVLAGDAIRLPAGVDPWREAAAALPLGRNEKIFLEIARDAAFAPDSHAYGDLHDPRAAAYSIRPNGWPVIEAFLGSEGARILEEDGPAAGFAHTKVELVGLFGSEVASAIRPLAATAWSRTASIGGAYSCALPGQASARVQLAQPFEDRLFFAGEATHPFDFTTAHGAHDSGVRAANEALAALEGRQRHGSRGPRIVAGKHATR</sequence>
<feature type="region of interest" description="Disordered" evidence="7">
    <location>
        <begin position="411"/>
        <end position="430"/>
    </location>
</feature>
<evidence type="ECO:0000259" key="8">
    <source>
        <dbReference type="Pfam" id="PF01593"/>
    </source>
</evidence>
<dbReference type="InterPro" id="IPR050281">
    <property type="entry name" value="Flavin_monoamine_oxidase"/>
</dbReference>
<evidence type="ECO:0000256" key="6">
    <source>
        <dbReference type="ARBA" id="ARBA00047321"/>
    </source>
</evidence>
<evidence type="ECO:0000313" key="9">
    <source>
        <dbReference type="EMBL" id="QGY01908.1"/>
    </source>
</evidence>
<dbReference type="AlphaFoldDB" id="A0A6B9FLW0"/>